<feature type="compositionally biased region" description="Polar residues" evidence="1">
    <location>
        <begin position="148"/>
        <end position="157"/>
    </location>
</feature>
<evidence type="ECO:0000256" key="1">
    <source>
        <dbReference type="SAM" id="MobiDB-lite"/>
    </source>
</evidence>
<evidence type="ECO:0000313" key="3">
    <source>
        <dbReference type="Proteomes" id="UP000564573"/>
    </source>
</evidence>
<feature type="compositionally biased region" description="Low complexity" evidence="1">
    <location>
        <begin position="273"/>
        <end position="291"/>
    </location>
</feature>
<sequence length="463" mass="47182">MTAGSRDAFDFFDPTRTTTDHTSGGGRSRGRHARNDDPTPPGDDRAEGSMSGTLPSIPAQGTPPAEPAHPTETTAPISAVPAPQAGTAESAGPQAATAAHRYAPPPKSSGSYAGAASEGTPHVGSPARSGHAGGQVPARRQRVALSETPAQAASGTASRPEPSTPATPGPKPGGTDVNEADDGASVHPVDGLGTFDLGSVPASVTPPSTWRKAAWFASLSSGAVVVALLVAGTLLVGPDEQSAAVDGWPDRNGAVAPLLPEERDDRGGRHEQGPPGTSSTSESSSTSAGPSDTRHGTESPAPVRDGRPQGGAPRPTESAPPGSNPPGSNPPSGPPSGSAPPSASPTKPSPTPASTSTSNRVYFGRAHDTEAMAQRSQAFFDRVTEDPRAAHELTSGELREQGAEGLERTYAGIAYFEVEHIAIDQYEGVSDNTLRVTYEDGSTARQTRRLTFDDSEKISADGT</sequence>
<accession>A0A839XDN2</accession>
<name>A0A839XDN2_9PSEU</name>
<feature type="region of interest" description="Disordered" evidence="1">
    <location>
        <begin position="240"/>
        <end position="370"/>
    </location>
</feature>
<feature type="compositionally biased region" description="Pro residues" evidence="1">
    <location>
        <begin position="162"/>
        <end position="171"/>
    </location>
</feature>
<organism evidence="2 3">
    <name type="scientific">Prauserella sediminis</name>
    <dbReference type="NCBI Taxonomy" id="577680"/>
    <lineage>
        <taxon>Bacteria</taxon>
        <taxon>Bacillati</taxon>
        <taxon>Actinomycetota</taxon>
        <taxon>Actinomycetes</taxon>
        <taxon>Pseudonocardiales</taxon>
        <taxon>Pseudonocardiaceae</taxon>
        <taxon>Prauserella</taxon>
        <taxon>Prauserella salsuginis group</taxon>
    </lineage>
</organism>
<dbReference type="AlphaFoldDB" id="A0A839XDN2"/>
<feature type="compositionally biased region" description="Pro residues" evidence="1">
    <location>
        <begin position="322"/>
        <end position="338"/>
    </location>
</feature>
<feature type="compositionally biased region" description="Low complexity" evidence="1">
    <location>
        <begin position="339"/>
        <end position="359"/>
    </location>
</feature>
<comment type="caution">
    <text evidence="2">The sequence shown here is derived from an EMBL/GenBank/DDBJ whole genome shotgun (WGS) entry which is preliminary data.</text>
</comment>
<gene>
    <name evidence="2" type="ORF">FB384_000956</name>
</gene>
<keyword evidence="3" id="KW-1185">Reference proteome</keyword>
<dbReference type="RefSeq" id="WP_183779498.1">
    <property type="nucleotide sequence ID" value="NZ_JACIBS010000001.1"/>
</dbReference>
<feature type="compositionally biased region" description="Low complexity" evidence="1">
    <location>
        <begin position="108"/>
        <end position="117"/>
    </location>
</feature>
<reference evidence="2 3" key="1">
    <citation type="submission" date="2020-08" db="EMBL/GenBank/DDBJ databases">
        <title>Sequencing the genomes of 1000 actinobacteria strains.</title>
        <authorList>
            <person name="Klenk H.-P."/>
        </authorList>
    </citation>
    <scope>NUCLEOTIDE SEQUENCE [LARGE SCALE GENOMIC DNA]</scope>
    <source>
        <strain evidence="2 3">DSM 45267</strain>
    </source>
</reference>
<feature type="compositionally biased region" description="Basic and acidic residues" evidence="1">
    <location>
        <begin position="33"/>
        <end position="47"/>
    </location>
</feature>
<evidence type="ECO:0000313" key="2">
    <source>
        <dbReference type="EMBL" id="MBB3662052.1"/>
    </source>
</evidence>
<feature type="region of interest" description="Disordered" evidence="1">
    <location>
        <begin position="1"/>
        <end position="207"/>
    </location>
</feature>
<dbReference type="EMBL" id="JACIBS010000001">
    <property type="protein sequence ID" value="MBB3662052.1"/>
    <property type="molecule type" value="Genomic_DNA"/>
</dbReference>
<feature type="compositionally biased region" description="Low complexity" evidence="1">
    <location>
        <begin position="11"/>
        <end position="22"/>
    </location>
</feature>
<protein>
    <submittedName>
        <fullName evidence="2">Uncharacterized protein</fullName>
    </submittedName>
</protein>
<dbReference type="Proteomes" id="UP000564573">
    <property type="component" value="Unassembled WGS sequence"/>
</dbReference>
<feature type="compositionally biased region" description="Basic and acidic residues" evidence="1">
    <location>
        <begin position="260"/>
        <end position="272"/>
    </location>
</feature>
<proteinExistence type="predicted"/>